<feature type="transmembrane region" description="Helical" evidence="6">
    <location>
        <begin position="128"/>
        <end position="148"/>
    </location>
</feature>
<dbReference type="SUPFAM" id="SSF103473">
    <property type="entry name" value="MFS general substrate transporter"/>
    <property type="match status" value="1"/>
</dbReference>
<feature type="transmembrane region" description="Helical" evidence="6">
    <location>
        <begin position="250"/>
        <end position="269"/>
    </location>
</feature>
<keyword evidence="3 6" id="KW-1133">Transmembrane helix</keyword>
<dbReference type="GeneID" id="83208708"/>
<protein>
    <recommendedName>
        <fullName evidence="7">Major facilitator superfamily (MFS) profile domain-containing protein</fullName>
    </recommendedName>
</protein>
<keyword evidence="9" id="KW-1185">Reference proteome</keyword>
<organism evidence="8 9">
    <name type="scientific">Lichtheimia ornata</name>
    <dbReference type="NCBI Taxonomy" id="688661"/>
    <lineage>
        <taxon>Eukaryota</taxon>
        <taxon>Fungi</taxon>
        <taxon>Fungi incertae sedis</taxon>
        <taxon>Mucoromycota</taxon>
        <taxon>Mucoromycotina</taxon>
        <taxon>Mucoromycetes</taxon>
        <taxon>Mucorales</taxon>
        <taxon>Lichtheimiaceae</taxon>
        <taxon>Lichtheimia</taxon>
    </lineage>
</organism>
<evidence type="ECO:0000313" key="9">
    <source>
        <dbReference type="Proteomes" id="UP001234581"/>
    </source>
</evidence>
<evidence type="ECO:0000256" key="6">
    <source>
        <dbReference type="SAM" id="Phobius"/>
    </source>
</evidence>
<dbReference type="EMBL" id="JARTCD010000003">
    <property type="protein sequence ID" value="KAJ8663113.1"/>
    <property type="molecule type" value="Genomic_DNA"/>
</dbReference>
<name>A0AAD7Y3H3_9FUNG</name>
<dbReference type="PANTHER" id="PTHR23502:SF5">
    <property type="entry name" value="QUINIDINE RESISTANCE PROTEIN 3"/>
    <property type="match status" value="1"/>
</dbReference>
<dbReference type="Pfam" id="PF07690">
    <property type="entry name" value="MFS_1"/>
    <property type="match status" value="1"/>
</dbReference>
<dbReference type="GO" id="GO:0005886">
    <property type="term" value="C:plasma membrane"/>
    <property type="evidence" value="ECO:0007669"/>
    <property type="project" value="TreeGrafter"/>
</dbReference>
<feature type="transmembrane region" description="Helical" evidence="6">
    <location>
        <begin position="93"/>
        <end position="116"/>
    </location>
</feature>
<feature type="domain" description="Major facilitator superfamily (MFS) profile" evidence="7">
    <location>
        <begin position="94"/>
        <end position="570"/>
    </location>
</feature>
<reference evidence="8 9" key="1">
    <citation type="submission" date="2023-03" db="EMBL/GenBank/DDBJ databases">
        <title>Genome sequence of Lichtheimia ornata CBS 291.66.</title>
        <authorList>
            <person name="Mohabir J.T."/>
            <person name="Shea T.P."/>
            <person name="Kurbessoian T."/>
            <person name="Berby B."/>
            <person name="Fontaine J."/>
            <person name="Livny J."/>
            <person name="Gnirke A."/>
            <person name="Stajich J.E."/>
            <person name="Cuomo C.A."/>
        </authorList>
    </citation>
    <scope>NUCLEOTIDE SEQUENCE [LARGE SCALE GENOMIC DNA]</scope>
    <source>
        <strain evidence="8">CBS 291.66</strain>
    </source>
</reference>
<feature type="transmembrane region" description="Helical" evidence="6">
    <location>
        <begin position="451"/>
        <end position="472"/>
    </location>
</feature>
<evidence type="ECO:0000256" key="5">
    <source>
        <dbReference type="SAM" id="MobiDB-lite"/>
    </source>
</evidence>
<evidence type="ECO:0000313" key="8">
    <source>
        <dbReference type="EMBL" id="KAJ8663113.1"/>
    </source>
</evidence>
<evidence type="ECO:0000259" key="7">
    <source>
        <dbReference type="PROSITE" id="PS50850"/>
    </source>
</evidence>
<comment type="caution">
    <text evidence="8">The sequence shown here is derived from an EMBL/GenBank/DDBJ whole genome shotgun (WGS) entry which is preliminary data.</text>
</comment>
<proteinExistence type="predicted"/>
<sequence>MDRNNHHQHEEISEATMVSPSSSSSSSTSLSTTGATNHGSQHHAYSILTIHDEPLPPRPPEPFTIMSFVRSRMAFRPAVPHDPRLFSARQKRWILVCLALGGSLNGFCSTIYFPGIPEITTEFGASDIEVTLTTSLFMLFGGIGPIMWASMSDYYHIRRFLYLVSLLIFSVASVGCAISLNVYMLIILRCVQSVGTSVTVSVGAGTVSDCWEITERGAAFSILFIGQFFGPLVGPILGGGLTTVLGWRSTFWFCAGYGIFLFTFLFFFLPETYRMEGKWEPLDAEKRQRVQQQQQNGLSATETTTTTATERSSTNNLTVDEEQQHVDIGSTIATASLTGMSPTLDTPISDSSGRLRKLNPVRSVFLLRHLFVLMIALETGSCFGTMFTIETVIPDLFETTYGFASWQTGLSYLGAGMGNILGSFVSGRVSDYLLKRARQKRGGTPKAEDRLTINAWPGGVVLVPFGVLMFGWGVNAQWIVWIPILAFGVVCFGMSQVYAAGMAYLVDSMPGQGASVTAASNLMRMSMAAVLSLIAQPVVEAIGPGYLSVLLAGLNMFGMFLFFVVKMKGQDMRRWAGYGDNQA</sequence>
<dbReference type="RefSeq" id="XP_058348025.1">
    <property type="nucleotide sequence ID" value="XM_058481387.1"/>
</dbReference>
<dbReference type="InterPro" id="IPR011701">
    <property type="entry name" value="MFS"/>
</dbReference>
<keyword evidence="4 6" id="KW-0472">Membrane</keyword>
<evidence type="ECO:0000256" key="4">
    <source>
        <dbReference type="ARBA" id="ARBA00023136"/>
    </source>
</evidence>
<evidence type="ECO:0000256" key="1">
    <source>
        <dbReference type="ARBA" id="ARBA00004141"/>
    </source>
</evidence>
<feature type="transmembrane region" description="Helical" evidence="6">
    <location>
        <begin position="365"/>
        <end position="389"/>
    </location>
</feature>
<dbReference type="GO" id="GO:0022857">
    <property type="term" value="F:transmembrane transporter activity"/>
    <property type="evidence" value="ECO:0007669"/>
    <property type="project" value="InterPro"/>
</dbReference>
<comment type="subcellular location">
    <subcellularLocation>
        <location evidence="1">Membrane</location>
        <topology evidence="1">Multi-pass membrane protein</topology>
    </subcellularLocation>
</comment>
<feature type="transmembrane region" description="Helical" evidence="6">
    <location>
        <begin position="518"/>
        <end position="539"/>
    </location>
</feature>
<feature type="compositionally biased region" description="Low complexity" evidence="5">
    <location>
        <begin position="290"/>
        <end position="314"/>
    </location>
</feature>
<feature type="compositionally biased region" description="Low complexity" evidence="5">
    <location>
        <begin position="19"/>
        <end position="33"/>
    </location>
</feature>
<feature type="transmembrane region" description="Helical" evidence="6">
    <location>
        <begin position="409"/>
        <end position="430"/>
    </location>
</feature>
<feature type="transmembrane region" description="Helical" evidence="6">
    <location>
        <begin position="219"/>
        <end position="238"/>
    </location>
</feature>
<feature type="region of interest" description="Disordered" evidence="5">
    <location>
        <begin position="1"/>
        <end position="39"/>
    </location>
</feature>
<feature type="transmembrane region" description="Helical" evidence="6">
    <location>
        <begin position="186"/>
        <end position="207"/>
    </location>
</feature>
<evidence type="ECO:0000256" key="3">
    <source>
        <dbReference type="ARBA" id="ARBA00022989"/>
    </source>
</evidence>
<dbReference type="PROSITE" id="PS50850">
    <property type="entry name" value="MFS"/>
    <property type="match status" value="1"/>
</dbReference>
<feature type="transmembrane region" description="Helical" evidence="6">
    <location>
        <begin position="545"/>
        <end position="565"/>
    </location>
</feature>
<evidence type="ECO:0000256" key="2">
    <source>
        <dbReference type="ARBA" id="ARBA00022692"/>
    </source>
</evidence>
<dbReference type="Gene3D" id="1.20.1250.20">
    <property type="entry name" value="MFS general substrate transporter like domains"/>
    <property type="match status" value="1"/>
</dbReference>
<dbReference type="Proteomes" id="UP001234581">
    <property type="component" value="Unassembled WGS sequence"/>
</dbReference>
<dbReference type="InterPro" id="IPR020846">
    <property type="entry name" value="MFS_dom"/>
</dbReference>
<gene>
    <name evidence="8" type="ORF">O0I10_001290</name>
</gene>
<dbReference type="AlphaFoldDB" id="A0AAD7Y3H3"/>
<dbReference type="PANTHER" id="PTHR23502">
    <property type="entry name" value="MAJOR FACILITATOR SUPERFAMILY"/>
    <property type="match status" value="1"/>
</dbReference>
<feature type="region of interest" description="Disordered" evidence="5">
    <location>
        <begin position="290"/>
        <end position="320"/>
    </location>
</feature>
<feature type="transmembrane region" description="Helical" evidence="6">
    <location>
        <begin position="160"/>
        <end position="180"/>
    </location>
</feature>
<feature type="compositionally biased region" description="Basic and acidic residues" evidence="5">
    <location>
        <begin position="1"/>
        <end position="12"/>
    </location>
</feature>
<dbReference type="Gene3D" id="1.20.1720.10">
    <property type="entry name" value="Multidrug resistance protein D"/>
    <property type="match status" value="1"/>
</dbReference>
<dbReference type="InterPro" id="IPR036259">
    <property type="entry name" value="MFS_trans_sf"/>
</dbReference>
<accession>A0AAD7Y3H3</accession>
<feature type="transmembrane region" description="Helical" evidence="6">
    <location>
        <begin position="478"/>
        <end position="506"/>
    </location>
</feature>
<keyword evidence="2 6" id="KW-0812">Transmembrane</keyword>